<dbReference type="OMA" id="INMGLIC"/>
<feature type="transmembrane region" description="Helical" evidence="7">
    <location>
        <begin position="153"/>
        <end position="177"/>
    </location>
</feature>
<dbReference type="EMBL" id="DS027049">
    <property type="protein sequence ID" value="EAW12576.1"/>
    <property type="molecule type" value="Genomic_DNA"/>
</dbReference>
<organism evidence="9 10">
    <name type="scientific">Aspergillus clavatus (strain ATCC 1007 / CBS 513.65 / DSM 816 / NCTC 3887 / NRRL 1 / QM 1276 / 107)</name>
    <dbReference type="NCBI Taxonomy" id="344612"/>
    <lineage>
        <taxon>Eukaryota</taxon>
        <taxon>Fungi</taxon>
        <taxon>Dikarya</taxon>
        <taxon>Ascomycota</taxon>
        <taxon>Pezizomycotina</taxon>
        <taxon>Eurotiomycetes</taxon>
        <taxon>Eurotiomycetidae</taxon>
        <taxon>Eurotiales</taxon>
        <taxon>Aspergillaceae</taxon>
        <taxon>Aspergillus</taxon>
        <taxon>Aspergillus subgen. Fumigati</taxon>
    </lineage>
</organism>
<accession>A1CA08</accession>
<comment type="similarity">
    <text evidence="5">Belongs to the SAT4 family.</text>
</comment>
<dbReference type="eggNOG" id="ENOG502SMK9">
    <property type="taxonomic scope" value="Eukaryota"/>
</dbReference>
<keyword evidence="3 7" id="KW-1133">Transmembrane helix</keyword>
<keyword evidence="10" id="KW-1185">Reference proteome</keyword>
<dbReference type="HOGENOM" id="CLU_028200_25_4_1"/>
<dbReference type="GO" id="GO:0016020">
    <property type="term" value="C:membrane"/>
    <property type="evidence" value="ECO:0007669"/>
    <property type="project" value="UniProtKB-SubCell"/>
</dbReference>
<dbReference type="KEGG" id="act:ACLA_009990"/>
<evidence type="ECO:0000259" key="8">
    <source>
        <dbReference type="Pfam" id="PF20684"/>
    </source>
</evidence>
<sequence>MSVMTSVATEHYGWNRHLWDVPFTWLPTIAKLNISFQMMFSLSSAFTKLSLLWFCKRLLGAGSKGLYRTYNWCLIGGVVFAALSSAAFVLVSVFQCRPIRAYWEVEPQYPHHCLDDGAIVFSASMINIFTDFLATVLPMPLIWNLKLPARQRIAVISIFGLGIVVNVAGSIRTVYVWKSMVASYDTTWVGWPVLLAAAVEINLGLICASAPALRPLVGFLLPRLLQTSHNYTSETGRRSYKIFSSHGGPSKASRVESRPYYGVEGSRGAEPFEILRTVEMKTWTESRGAEHTDIDHYELSSSHARMVTPTTQFDLKKGAMVSYTSPVTPKSSTSLHRGKTGSPFGDENSV</sequence>
<feature type="compositionally biased region" description="Polar residues" evidence="6">
    <location>
        <begin position="326"/>
        <end position="335"/>
    </location>
</feature>
<feature type="transmembrane region" description="Helical" evidence="7">
    <location>
        <begin position="74"/>
        <end position="94"/>
    </location>
</feature>
<protein>
    <submittedName>
        <fullName evidence="9">Integral membrane protein</fullName>
    </submittedName>
</protein>
<dbReference type="AlphaFoldDB" id="A1CA08"/>
<evidence type="ECO:0000313" key="10">
    <source>
        <dbReference type="Proteomes" id="UP000006701"/>
    </source>
</evidence>
<dbReference type="OrthoDB" id="4525788at2759"/>
<dbReference type="RefSeq" id="XP_001274002.1">
    <property type="nucleotide sequence ID" value="XM_001274001.1"/>
</dbReference>
<evidence type="ECO:0000313" key="9">
    <source>
        <dbReference type="EMBL" id="EAW12576.1"/>
    </source>
</evidence>
<feature type="transmembrane region" description="Helical" evidence="7">
    <location>
        <begin position="118"/>
        <end position="141"/>
    </location>
</feature>
<evidence type="ECO:0000256" key="6">
    <source>
        <dbReference type="SAM" id="MobiDB-lite"/>
    </source>
</evidence>
<dbReference type="VEuPathDB" id="FungiDB:ACLA_009990"/>
<name>A1CA08_ASPCL</name>
<evidence type="ECO:0000256" key="5">
    <source>
        <dbReference type="ARBA" id="ARBA00038359"/>
    </source>
</evidence>
<keyword evidence="2 7" id="KW-0812">Transmembrane</keyword>
<evidence type="ECO:0000256" key="1">
    <source>
        <dbReference type="ARBA" id="ARBA00004141"/>
    </source>
</evidence>
<dbReference type="PANTHER" id="PTHR33048:SF129">
    <property type="entry name" value="INTEGRAL MEMBRANE PROTEIN-RELATED"/>
    <property type="match status" value="1"/>
</dbReference>
<dbReference type="InterPro" id="IPR052337">
    <property type="entry name" value="SAT4-like"/>
</dbReference>
<dbReference type="Proteomes" id="UP000006701">
    <property type="component" value="Unassembled WGS sequence"/>
</dbReference>
<feature type="transmembrane region" description="Helical" evidence="7">
    <location>
        <begin position="189"/>
        <end position="213"/>
    </location>
</feature>
<dbReference type="Pfam" id="PF20684">
    <property type="entry name" value="Fung_rhodopsin"/>
    <property type="match status" value="1"/>
</dbReference>
<dbReference type="PANTHER" id="PTHR33048">
    <property type="entry name" value="PTH11-LIKE INTEGRAL MEMBRANE PROTEIN (AFU_ORTHOLOGUE AFUA_5G11245)"/>
    <property type="match status" value="1"/>
</dbReference>
<dbReference type="InterPro" id="IPR049326">
    <property type="entry name" value="Rhodopsin_dom_fungi"/>
</dbReference>
<reference evidence="9 10" key="1">
    <citation type="journal article" date="2008" name="PLoS Genet.">
        <title>Genomic islands in the pathogenic filamentous fungus Aspergillus fumigatus.</title>
        <authorList>
            <person name="Fedorova N.D."/>
            <person name="Khaldi N."/>
            <person name="Joardar V.S."/>
            <person name="Maiti R."/>
            <person name="Amedeo P."/>
            <person name="Anderson M.J."/>
            <person name="Crabtree J."/>
            <person name="Silva J.C."/>
            <person name="Badger J.H."/>
            <person name="Albarraq A."/>
            <person name="Angiuoli S."/>
            <person name="Bussey H."/>
            <person name="Bowyer P."/>
            <person name="Cotty P.J."/>
            <person name="Dyer P.S."/>
            <person name="Egan A."/>
            <person name="Galens K."/>
            <person name="Fraser-Liggett C.M."/>
            <person name="Haas B.J."/>
            <person name="Inman J.M."/>
            <person name="Kent R."/>
            <person name="Lemieux S."/>
            <person name="Malavazi I."/>
            <person name="Orvis J."/>
            <person name="Roemer T."/>
            <person name="Ronning C.M."/>
            <person name="Sundaram J.P."/>
            <person name="Sutton G."/>
            <person name="Turner G."/>
            <person name="Venter J.C."/>
            <person name="White O.R."/>
            <person name="Whitty B.R."/>
            <person name="Youngman P."/>
            <person name="Wolfe K.H."/>
            <person name="Goldman G.H."/>
            <person name="Wortman J.R."/>
            <person name="Jiang B."/>
            <person name="Denning D.W."/>
            <person name="Nierman W.C."/>
        </authorList>
    </citation>
    <scope>NUCLEOTIDE SEQUENCE [LARGE SCALE GENOMIC DNA]</scope>
    <source>
        <strain evidence="10">ATCC 1007 / CBS 513.65 / DSM 816 / NCTC 3887 / NRRL 1</strain>
    </source>
</reference>
<evidence type="ECO:0000256" key="7">
    <source>
        <dbReference type="SAM" id="Phobius"/>
    </source>
</evidence>
<dbReference type="GeneID" id="4706573"/>
<proteinExistence type="inferred from homology"/>
<evidence type="ECO:0000256" key="2">
    <source>
        <dbReference type="ARBA" id="ARBA00022692"/>
    </source>
</evidence>
<keyword evidence="4 7" id="KW-0472">Membrane</keyword>
<gene>
    <name evidence="9" type="ORF">ACLA_009990</name>
</gene>
<feature type="domain" description="Rhodopsin" evidence="8">
    <location>
        <begin position="7"/>
        <end position="217"/>
    </location>
</feature>
<evidence type="ECO:0000256" key="3">
    <source>
        <dbReference type="ARBA" id="ARBA00022989"/>
    </source>
</evidence>
<comment type="subcellular location">
    <subcellularLocation>
        <location evidence="1">Membrane</location>
        <topology evidence="1">Multi-pass membrane protein</topology>
    </subcellularLocation>
</comment>
<feature type="region of interest" description="Disordered" evidence="6">
    <location>
        <begin position="326"/>
        <end position="350"/>
    </location>
</feature>
<evidence type="ECO:0000256" key="4">
    <source>
        <dbReference type="ARBA" id="ARBA00023136"/>
    </source>
</evidence>